<feature type="region of interest" description="Disordered" evidence="1">
    <location>
        <begin position="30"/>
        <end position="60"/>
    </location>
</feature>
<evidence type="ECO:0000313" key="3">
    <source>
        <dbReference type="EMBL" id="CAB3976122.1"/>
    </source>
</evidence>
<evidence type="ECO:0000259" key="2">
    <source>
        <dbReference type="Pfam" id="PF08722"/>
    </source>
</evidence>
<feature type="domain" description="TnsA endonuclease N-terminal" evidence="2">
    <location>
        <begin position="93"/>
        <end position="168"/>
    </location>
</feature>
<dbReference type="AlphaFoldDB" id="A0A6J5JVU1"/>
<gene>
    <name evidence="3" type="ORF">BCO9919_07478</name>
</gene>
<proteinExistence type="predicted"/>
<dbReference type="Pfam" id="PF08722">
    <property type="entry name" value="Tn7_TnsA-like_N"/>
    <property type="match status" value="1"/>
</dbReference>
<reference evidence="3 4" key="1">
    <citation type="submission" date="2020-04" db="EMBL/GenBank/DDBJ databases">
        <authorList>
            <person name="Depoorter E."/>
        </authorList>
    </citation>
    <scope>NUCLEOTIDE SEQUENCE [LARGE SCALE GENOMIC DNA]</scope>
    <source>
        <strain evidence="3 4">BCC0132</strain>
    </source>
</reference>
<name>A0A6J5JVU1_9BURK</name>
<dbReference type="InterPro" id="IPR014833">
    <property type="entry name" value="TnsA_N"/>
</dbReference>
<organism evidence="3 4">
    <name type="scientific">Burkholderia cenocepacia</name>
    <dbReference type="NCBI Taxonomy" id="95486"/>
    <lineage>
        <taxon>Bacteria</taxon>
        <taxon>Pseudomonadati</taxon>
        <taxon>Pseudomonadota</taxon>
        <taxon>Betaproteobacteria</taxon>
        <taxon>Burkholderiales</taxon>
        <taxon>Burkholderiaceae</taxon>
        <taxon>Burkholderia</taxon>
        <taxon>Burkholderia cepacia complex</taxon>
    </lineage>
</organism>
<dbReference type="EMBL" id="CABWIK020000123">
    <property type="protein sequence ID" value="CAB3976122.1"/>
    <property type="molecule type" value="Genomic_DNA"/>
</dbReference>
<dbReference type="Proteomes" id="UP000494322">
    <property type="component" value="Unassembled WGS sequence"/>
</dbReference>
<protein>
    <recommendedName>
        <fullName evidence="2">TnsA endonuclease N-terminal domain-containing protein</fullName>
    </recommendedName>
</protein>
<evidence type="ECO:0000256" key="1">
    <source>
        <dbReference type="SAM" id="MobiDB-lite"/>
    </source>
</evidence>
<sequence length="266" mass="30918">MRKTTTPRRPDASKRLGKLFHLEISRSKLREVHRSRSVRPKQPAAPTDGPVRDVATRSGPFVRGLFPSRKNSRQVAHEQMLEGDAVLLFEMSPLIRSYREQPEHVYYPDGDRTRRYTPDYEIETISGQRILVEIKPANRLNAPQTRRKFDLIEAHLDRTGRAFAILTDKSIRQKPRLNNLRLLWRSAPLTPMTYDEIRRAVRLLHVNDVRSFDDAISVIGRNAVSGLLMLGYLTCSLDSEINRTTDIFIHTENQNAWFFIEAERRF</sequence>
<accession>A0A6J5JVU1</accession>
<evidence type="ECO:0000313" key="4">
    <source>
        <dbReference type="Proteomes" id="UP000494322"/>
    </source>
</evidence>